<dbReference type="SMART" id="SM00875">
    <property type="entry name" value="BACK"/>
    <property type="match status" value="1"/>
</dbReference>
<keyword evidence="2" id="KW-0677">Repeat</keyword>
<name>A0A0C2GEN8_9BILA</name>
<dbReference type="FunFam" id="1.25.40.420:FF:000001">
    <property type="entry name" value="Kelch-like family member 12"/>
    <property type="match status" value="1"/>
</dbReference>
<dbReference type="Proteomes" id="UP000054047">
    <property type="component" value="Unassembled WGS sequence"/>
</dbReference>
<accession>A0A0C2GEN8</accession>
<dbReference type="EMBL" id="KN737089">
    <property type="protein sequence ID" value="KIH55581.1"/>
    <property type="molecule type" value="Genomic_DNA"/>
</dbReference>
<dbReference type="InterPro" id="IPR006652">
    <property type="entry name" value="Kelch_1"/>
</dbReference>
<dbReference type="SMART" id="SM00225">
    <property type="entry name" value="BTB"/>
    <property type="match status" value="1"/>
</dbReference>
<dbReference type="Pfam" id="PF01344">
    <property type="entry name" value="Kelch_1"/>
    <property type="match status" value="2"/>
</dbReference>
<dbReference type="PROSITE" id="PS50097">
    <property type="entry name" value="BTB"/>
    <property type="match status" value="1"/>
</dbReference>
<dbReference type="Pfam" id="PF00651">
    <property type="entry name" value="BTB"/>
    <property type="match status" value="1"/>
</dbReference>
<organism evidence="4 5">
    <name type="scientific">Ancylostoma duodenale</name>
    <dbReference type="NCBI Taxonomy" id="51022"/>
    <lineage>
        <taxon>Eukaryota</taxon>
        <taxon>Metazoa</taxon>
        <taxon>Ecdysozoa</taxon>
        <taxon>Nematoda</taxon>
        <taxon>Chromadorea</taxon>
        <taxon>Rhabditida</taxon>
        <taxon>Rhabditina</taxon>
        <taxon>Rhabditomorpha</taxon>
        <taxon>Strongyloidea</taxon>
        <taxon>Ancylostomatidae</taxon>
        <taxon>Ancylostomatinae</taxon>
        <taxon>Ancylostoma</taxon>
    </lineage>
</organism>
<proteinExistence type="predicted"/>
<sequence>MEIHEEGLSRDTAVEEAIAAETMEIVRDSGEDQRLWNSTLLAASRLLVDSVCYGALSCYSRILMTFMSVCEKLSHPYTRKGTIESDLKLEEAMNVSASLSDDVIDFVSTVSIPSLPSLQGEGDHFCVNHEHFLYKEAFASLDRLRRSERLCDVELSVGDHRTIAAHKVVLAAVIPYFDAMFAMDMSELKKRNIIIRNLEYEVLELFVSYAYCGRLHLNAQNALKVMFAANFLQLNHVTEKCGEYLRRRLHPSNVLSIRTYCSTLNCRSAVEATERFIEKYFTLICRSEEFRQISIDDLVSVLSMDGLYVEEEEKVFAAALAWIEHDPDERKVFASRVLACIRLTTLSPSFLAATVARHPLIHDDQKCRELVCLNVYVCKHEPIYFQRLLVRRNKTSSFANPFFFWVDEAKDFHLIPAERSSLHSFNVQSRVCRDLPCLIFAIGGVSNEDATLSEVEKYDPLARHWAPTLSMPSPREAAGVAVCDGKVFNPEQKKWTATAAMSTFRVGAAVAVLDGYLYVLSVNPCRTAVSVMGGSDGNSALSSVERFSPDKGVWEKVVAMQSQRLHAGAAVLNGKIYVCGGTAEKSRESMM</sequence>
<dbReference type="Pfam" id="PF07707">
    <property type="entry name" value="BACK"/>
    <property type="match status" value="1"/>
</dbReference>
<dbReference type="SUPFAM" id="SSF117281">
    <property type="entry name" value="Kelch motif"/>
    <property type="match status" value="1"/>
</dbReference>
<dbReference type="Gene3D" id="1.25.40.420">
    <property type="match status" value="1"/>
</dbReference>
<dbReference type="InterPro" id="IPR011705">
    <property type="entry name" value="BACK"/>
</dbReference>
<dbReference type="Gene3D" id="3.30.710.10">
    <property type="entry name" value="Potassium Channel Kv1.1, Chain A"/>
    <property type="match status" value="1"/>
</dbReference>
<evidence type="ECO:0000256" key="2">
    <source>
        <dbReference type="ARBA" id="ARBA00022737"/>
    </source>
</evidence>
<protein>
    <submittedName>
        <fullName evidence="4">BTB/POZ domain protein</fullName>
    </submittedName>
</protein>
<dbReference type="PANTHER" id="PTHR24412">
    <property type="entry name" value="KELCH PROTEIN"/>
    <property type="match status" value="1"/>
</dbReference>
<dbReference type="InterPro" id="IPR011333">
    <property type="entry name" value="SKP1/BTB/POZ_sf"/>
</dbReference>
<dbReference type="Gene3D" id="2.120.10.80">
    <property type="entry name" value="Kelch-type beta propeller"/>
    <property type="match status" value="1"/>
</dbReference>
<evidence type="ECO:0000313" key="5">
    <source>
        <dbReference type="Proteomes" id="UP000054047"/>
    </source>
</evidence>
<dbReference type="AlphaFoldDB" id="A0A0C2GEN8"/>
<keyword evidence="1" id="KW-0880">Kelch repeat</keyword>
<evidence type="ECO:0000256" key="1">
    <source>
        <dbReference type="ARBA" id="ARBA00022441"/>
    </source>
</evidence>
<evidence type="ECO:0000313" key="4">
    <source>
        <dbReference type="EMBL" id="KIH55581.1"/>
    </source>
</evidence>
<dbReference type="PANTHER" id="PTHR24412:SF497">
    <property type="entry name" value="KELCH-LIKE PROTEIN 18"/>
    <property type="match status" value="1"/>
</dbReference>
<dbReference type="OrthoDB" id="45365at2759"/>
<evidence type="ECO:0000259" key="3">
    <source>
        <dbReference type="PROSITE" id="PS50097"/>
    </source>
</evidence>
<dbReference type="InterPro" id="IPR000210">
    <property type="entry name" value="BTB/POZ_dom"/>
</dbReference>
<feature type="domain" description="BTB" evidence="3">
    <location>
        <begin position="151"/>
        <end position="219"/>
    </location>
</feature>
<dbReference type="InterPro" id="IPR015915">
    <property type="entry name" value="Kelch-typ_b-propeller"/>
</dbReference>
<reference evidence="4 5" key="1">
    <citation type="submission" date="2013-12" db="EMBL/GenBank/DDBJ databases">
        <title>Draft genome of the parsitic nematode Ancylostoma duodenale.</title>
        <authorList>
            <person name="Mitreva M."/>
        </authorList>
    </citation>
    <scope>NUCLEOTIDE SEQUENCE [LARGE SCALE GENOMIC DNA]</scope>
    <source>
        <strain evidence="4 5">Zhejiang</strain>
    </source>
</reference>
<dbReference type="SUPFAM" id="SSF54695">
    <property type="entry name" value="POZ domain"/>
    <property type="match status" value="1"/>
</dbReference>
<gene>
    <name evidence="4" type="ORF">ANCDUO_14261</name>
</gene>
<keyword evidence="5" id="KW-1185">Reference proteome</keyword>
<dbReference type="SMART" id="SM00612">
    <property type="entry name" value="Kelch"/>
    <property type="match status" value="2"/>
</dbReference>